<gene>
    <name evidence="6" type="ORF">GCM10007100_15070</name>
</gene>
<dbReference type="Gene3D" id="3.40.50.10420">
    <property type="entry name" value="NagB/RpiA/CoA transferase-like"/>
    <property type="match status" value="1"/>
</dbReference>
<feature type="binding site" evidence="4">
    <location>
        <begin position="6"/>
        <end position="10"/>
    </location>
    <ligand>
        <name>ATP</name>
        <dbReference type="ChEBI" id="CHEBI:30616"/>
    </ligand>
</feature>
<dbReference type="Proteomes" id="UP000644507">
    <property type="component" value="Unassembled WGS sequence"/>
</dbReference>
<name>A0A918TNL6_9BACT</name>
<feature type="binding site" evidence="4">
    <location>
        <position position="59"/>
    </location>
    <ligand>
        <name>substrate</name>
    </ligand>
</feature>
<protein>
    <recommendedName>
        <fullName evidence="5">5-formyltetrahydrofolate cyclo-ligase</fullName>
        <ecNumber evidence="5">6.3.3.2</ecNumber>
    </recommendedName>
</protein>
<dbReference type="PIRSF" id="PIRSF006806">
    <property type="entry name" value="FTHF_cligase"/>
    <property type="match status" value="1"/>
</dbReference>
<keyword evidence="7" id="KW-1185">Reference proteome</keyword>
<dbReference type="EC" id="6.3.3.2" evidence="5"/>
<dbReference type="InterPro" id="IPR002698">
    <property type="entry name" value="FTHF_cligase"/>
</dbReference>
<evidence type="ECO:0000256" key="2">
    <source>
        <dbReference type="ARBA" id="ARBA00022741"/>
    </source>
</evidence>
<dbReference type="GO" id="GO:0005524">
    <property type="term" value="F:ATP binding"/>
    <property type="evidence" value="ECO:0007669"/>
    <property type="project" value="UniProtKB-KW"/>
</dbReference>
<evidence type="ECO:0000256" key="5">
    <source>
        <dbReference type="RuleBase" id="RU361279"/>
    </source>
</evidence>
<keyword evidence="3 4" id="KW-0067">ATP-binding</keyword>
<dbReference type="EMBL" id="BMXI01000005">
    <property type="protein sequence ID" value="GHC50029.1"/>
    <property type="molecule type" value="Genomic_DNA"/>
</dbReference>
<reference evidence="6" key="2">
    <citation type="submission" date="2020-09" db="EMBL/GenBank/DDBJ databases">
        <authorList>
            <person name="Sun Q."/>
            <person name="Kim S."/>
        </authorList>
    </citation>
    <scope>NUCLEOTIDE SEQUENCE</scope>
    <source>
        <strain evidence="6">KCTC 12988</strain>
    </source>
</reference>
<organism evidence="6 7">
    <name type="scientific">Roseibacillus persicicus</name>
    <dbReference type="NCBI Taxonomy" id="454148"/>
    <lineage>
        <taxon>Bacteria</taxon>
        <taxon>Pseudomonadati</taxon>
        <taxon>Verrucomicrobiota</taxon>
        <taxon>Verrucomicrobiia</taxon>
        <taxon>Verrucomicrobiales</taxon>
        <taxon>Verrucomicrobiaceae</taxon>
        <taxon>Roseibacillus</taxon>
    </lineage>
</organism>
<dbReference type="GO" id="GO:0009396">
    <property type="term" value="P:folic acid-containing compound biosynthetic process"/>
    <property type="evidence" value="ECO:0007669"/>
    <property type="project" value="TreeGrafter"/>
</dbReference>
<dbReference type="GO" id="GO:0046872">
    <property type="term" value="F:metal ion binding"/>
    <property type="evidence" value="ECO:0007669"/>
    <property type="project" value="UniProtKB-KW"/>
</dbReference>
<dbReference type="InterPro" id="IPR037171">
    <property type="entry name" value="NagB/RpiA_transferase-like"/>
</dbReference>
<feature type="binding site" evidence="4">
    <location>
        <begin position="135"/>
        <end position="143"/>
    </location>
    <ligand>
        <name>ATP</name>
        <dbReference type="ChEBI" id="CHEBI:30616"/>
    </ligand>
</feature>
<proteinExistence type="inferred from homology"/>
<dbReference type="PANTHER" id="PTHR23407">
    <property type="entry name" value="ATPASE INHIBITOR/5-FORMYLTETRAHYDROFOLATE CYCLO-LIGASE"/>
    <property type="match status" value="1"/>
</dbReference>
<dbReference type="InterPro" id="IPR024185">
    <property type="entry name" value="FTHF_cligase-like_sf"/>
</dbReference>
<dbReference type="AlphaFoldDB" id="A0A918TNL6"/>
<sequence length="189" mass="21178">MTTLSKSQLRNLARNTLNRVPAEERKSRSAMLVHNLSQYIKSRFPNARHIASFSALPYEPDLSLLHNLLPDKQLCYPLVKDEEDMHFHLVTEPTTLKEGSFKILEPNPQVHPPVDPDVLDLILVPGLAFDLRGNRLGHGAGYYDRFLSLIPTIPSIGVTYGSQLLPEVPTEPHDHAMAYLASDRGVIPI</sequence>
<keyword evidence="5" id="KW-0479">Metal-binding</keyword>
<evidence type="ECO:0000256" key="3">
    <source>
        <dbReference type="ARBA" id="ARBA00022840"/>
    </source>
</evidence>
<comment type="caution">
    <text evidence="6">The sequence shown here is derived from an EMBL/GenBank/DDBJ whole genome shotgun (WGS) entry which is preliminary data.</text>
</comment>
<dbReference type="Pfam" id="PF01812">
    <property type="entry name" value="5-FTHF_cyc-lig"/>
    <property type="match status" value="1"/>
</dbReference>
<comment type="catalytic activity">
    <reaction evidence="5">
        <text>(6S)-5-formyl-5,6,7,8-tetrahydrofolate + ATP = (6R)-5,10-methenyltetrahydrofolate + ADP + phosphate</text>
        <dbReference type="Rhea" id="RHEA:10488"/>
        <dbReference type="ChEBI" id="CHEBI:30616"/>
        <dbReference type="ChEBI" id="CHEBI:43474"/>
        <dbReference type="ChEBI" id="CHEBI:57455"/>
        <dbReference type="ChEBI" id="CHEBI:57457"/>
        <dbReference type="ChEBI" id="CHEBI:456216"/>
        <dbReference type="EC" id="6.3.3.2"/>
    </reaction>
</comment>
<reference evidence="6" key="1">
    <citation type="journal article" date="2014" name="Int. J. Syst. Evol. Microbiol.">
        <title>Complete genome sequence of Corynebacterium casei LMG S-19264T (=DSM 44701T), isolated from a smear-ripened cheese.</title>
        <authorList>
            <consortium name="US DOE Joint Genome Institute (JGI-PGF)"/>
            <person name="Walter F."/>
            <person name="Albersmeier A."/>
            <person name="Kalinowski J."/>
            <person name="Ruckert C."/>
        </authorList>
    </citation>
    <scope>NUCLEOTIDE SEQUENCE</scope>
    <source>
        <strain evidence="6">KCTC 12988</strain>
    </source>
</reference>
<evidence type="ECO:0000313" key="6">
    <source>
        <dbReference type="EMBL" id="GHC50029.1"/>
    </source>
</evidence>
<evidence type="ECO:0000256" key="1">
    <source>
        <dbReference type="ARBA" id="ARBA00010638"/>
    </source>
</evidence>
<keyword evidence="2 4" id="KW-0547">Nucleotide-binding</keyword>
<dbReference type="PANTHER" id="PTHR23407:SF1">
    <property type="entry name" value="5-FORMYLTETRAHYDROFOLATE CYCLO-LIGASE"/>
    <property type="match status" value="1"/>
</dbReference>
<comment type="similarity">
    <text evidence="1 5">Belongs to the 5-formyltetrahydrofolate cyclo-ligase family.</text>
</comment>
<dbReference type="GO" id="GO:0030272">
    <property type="term" value="F:5-formyltetrahydrofolate cyclo-ligase activity"/>
    <property type="evidence" value="ECO:0007669"/>
    <property type="project" value="UniProtKB-EC"/>
</dbReference>
<evidence type="ECO:0000313" key="7">
    <source>
        <dbReference type="Proteomes" id="UP000644507"/>
    </source>
</evidence>
<dbReference type="NCBIfam" id="TIGR02727">
    <property type="entry name" value="MTHFS_bact"/>
    <property type="match status" value="1"/>
</dbReference>
<comment type="cofactor">
    <cofactor evidence="5">
        <name>Mg(2+)</name>
        <dbReference type="ChEBI" id="CHEBI:18420"/>
    </cofactor>
</comment>
<evidence type="ECO:0000256" key="4">
    <source>
        <dbReference type="PIRSR" id="PIRSR006806-1"/>
    </source>
</evidence>
<keyword evidence="5" id="KW-0460">Magnesium</keyword>
<dbReference type="GO" id="GO:0035999">
    <property type="term" value="P:tetrahydrofolate interconversion"/>
    <property type="evidence" value="ECO:0007669"/>
    <property type="project" value="TreeGrafter"/>
</dbReference>
<accession>A0A918TNL6</accession>
<dbReference type="SUPFAM" id="SSF100950">
    <property type="entry name" value="NagB/RpiA/CoA transferase-like"/>
    <property type="match status" value="1"/>
</dbReference>